<sequence length="91" mass="9362">MVNVVALTLDDGNNVLVEVDGGLDRSGSLVTEAGGALREAVEKVRPTLQAALANLRNGAEPPTEVTIQFGLKVTGGTASEARCTITANWVA</sequence>
<evidence type="ECO:0000259" key="1">
    <source>
        <dbReference type="Pfam" id="PF19493"/>
    </source>
</evidence>
<accession>A0A3E0IAX7</accession>
<evidence type="ECO:0000313" key="3">
    <source>
        <dbReference type="Proteomes" id="UP000256269"/>
    </source>
</evidence>
<evidence type="ECO:0000313" key="2">
    <source>
        <dbReference type="EMBL" id="REH55706.1"/>
    </source>
</evidence>
<dbReference type="RefSeq" id="WP_116172572.1">
    <property type="nucleotide sequence ID" value="NZ_CP144375.1"/>
</dbReference>
<dbReference type="OrthoDB" id="163090at2"/>
<comment type="caution">
    <text evidence="2">The sequence shown here is derived from an EMBL/GenBank/DDBJ whole genome shotgun (WGS) entry which is preliminary data.</text>
</comment>
<dbReference type="NCBIfam" id="NF041216">
    <property type="entry name" value="CU044_2847_fam"/>
    <property type="match status" value="1"/>
</dbReference>
<dbReference type="InterPro" id="IPR045794">
    <property type="entry name" value="Trypco1"/>
</dbReference>
<gene>
    <name evidence="2" type="ORF">BCF44_101732</name>
</gene>
<organism evidence="2 3">
    <name type="scientific">Kutzneria buriramensis</name>
    <dbReference type="NCBI Taxonomy" id="1045776"/>
    <lineage>
        <taxon>Bacteria</taxon>
        <taxon>Bacillati</taxon>
        <taxon>Actinomycetota</taxon>
        <taxon>Actinomycetes</taxon>
        <taxon>Pseudonocardiales</taxon>
        <taxon>Pseudonocardiaceae</taxon>
        <taxon>Kutzneria</taxon>
    </lineage>
</organism>
<name>A0A3E0IAX7_9PSEU</name>
<dbReference type="Pfam" id="PF19493">
    <property type="entry name" value="Trypco1"/>
    <property type="match status" value="1"/>
</dbReference>
<feature type="domain" description="Trypsin-co-occurring" evidence="1">
    <location>
        <begin position="8"/>
        <end position="81"/>
    </location>
</feature>
<dbReference type="EMBL" id="QUNO01000001">
    <property type="protein sequence ID" value="REH55706.1"/>
    <property type="molecule type" value="Genomic_DNA"/>
</dbReference>
<reference evidence="2 3" key="1">
    <citation type="submission" date="2018-08" db="EMBL/GenBank/DDBJ databases">
        <title>Genomic Encyclopedia of Archaeal and Bacterial Type Strains, Phase II (KMG-II): from individual species to whole genera.</title>
        <authorList>
            <person name="Goeker M."/>
        </authorList>
    </citation>
    <scope>NUCLEOTIDE SEQUENCE [LARGE SCALE GENOMIC DNA]</scope>
    <source>
        <strain evidence="2 3">DSM 45791</strain>
    </source>
</reference>
<protein>
    <recommendedName>
        <fullName evidence="1">Trypsin-co-occurring domain-containing protein</fullName>
    </recommendedName>
</protein>
<keyword evidence="3" id="KW-1185">Reference proteome</keyword>
<dbReference type="AlphaFoldDB" id="A0A3E0IAX7"/>
<proteinExistence type="predicted"/>
<dbReference type="Proteomes" id="UP000256269">
    <property type="component" value="Unassembled WGS sequence"/>
</dbReference>